<feature type="non-terminal residue" evidence="2">
    <location>
        <position position="1"/>
    </location>
</feature>
<keyword evidence="1" id="KW-0472">Membrane</keyword>
<keyword evidence="1" id="KW-0812">Transmembrane</keyword>
<reference evidence="2 3" key="1">
    <citation type="journal article" date="2019" name="Sci. Rep.">
        <title>A high-quality genome of Eragrostis curvula grass provides insights into Poaceae evolution and supports new strategies to enhance forage quality.</title>
        <authorList>
            <person name="Carballo J."/>
            <person name="Santos B.A.C.M."/>
            <person name="Zappacosta D."/>
            <person name="Garbus I."/>
            <person name="Selva J.P."/>
            <person name="Gallo C.A."/>
            <person name="Diaz A."/>
            <person name="Albertini E."/>
            <person name="Caccamo M."/>
            <person name="Echenique V."/>
        </authorList>
    </citation>
    <scope>NUCLEOTIDE SEQUENCE [LARGE SCALE GENOMIC DNA]</scope>
    <source>
        <strain evidence="3">cv. Victoria</strain>
        <tissue evidence="2">Leaf</tissue>
    </source>
</reference>
<evidence type="ECO:0000313" key="2">
    <source>
        <dbReference type="EMBL" id="TVU50084.1"/>
    </source>
</evidence>
<comment type="caution">
    <text evidence="2">The sequence shown here is derived from an EMBL/GenBank/DDBJ whole genome shotgun (WGS) entry which is preliminary data.</text>
</comment>
<keyword evidence="1" id="KW-1133">Transmembrane helix</keyword>
<evidence type="ECO:0000313" key="3">
    <source>
        <dbReference type="Proteomes" id="UP000324897"/>
    </source>
</evidence>
<keyword evidence="3" id="KW-1185">Reference proteome</keyword>
<evidence type="ECO:0000256" key="1">
    <source>
        <dbReference type="SAM" id="Phobius"/>
    </source>
</evidence>
<protein>
    <submittedName>
        <fullName evidence="2">Uncharacterized protein</fullName>
    </submittedName>
</protein>
<dbReference type="EMBL" id="RWGY01000002">
    <property type="protein sequence ID" value="TVU50084.1"/>
    <property type="molecule type" value="Genomic_DNA"/>
</dbReference>
<organism evidence="2 3">
    <name type="scientific">Eragrostis curvula</name>
    <name type="common">weeping love grass</name>
    <dbReference type="NCBI Taxonomy" id="38414"/>
    <lineage>
        <taxon>Eukaryota</taxon>
        <taxon>Viridiplantae</taxon>
        <taxon>Streptophyta</taxon>
        <taxon>Embryophyta</taxon>
        <taxon>Tracheophyta</taxon>
        <taxon>Spermatophyta</taxon>
        <taxon>Magnoliopsida</taxon>
        <taxon>Liliopsida</taxon>
        <taxon>Poales</taxon>
        <taxon>Poaceae</taxon>
        <taxon>PACMAD clade</taxon>
        <taxon>Chloridoideae</taxon>
        <taxon>Eragrostideae</taxon>
        <taxon>Eragrostidinae</taxon>
        <taxon>Eragrostis</taxon>
    </lineage>
</organism>
<feature type="transmembrane region" description="Helical" evidence="1">
    <location>
        <begin position="34"/>
        <end position="58"/>
    </location>
</feature>
<dbReference type="AlphaFoldDB" id="A0A5J9WRZ7"/>
<accession>A0A5J9WRZ7</accession>
<dbReference type="Gramene" id="TVU50084">
    <property type="protein sequence ID" value="TVU50084"/>
    <property type="gene ID" value="EJB05_01441"/>
</dbReference>
<dbReference type="Proteomes" id="UP000324897">
    <property type="component" value="Chromosome 6"/>
</dbReference>
<name>A0A5J9WRZ7_9POAL</name>
<proteinExistence type="predicted"/>
<gene>
    <name evidence="2" type="ORF">EJB05_01441</name>
</gene>
<sequence>MQGKGEQMMDGIHQEAAETQHSEKVYSDLGGFKFLIFANDLCAFYSLASTFSGGVLVIGQTRQQQSIPASEPMEEIQRCDELGEADSACPG</sequence>